<dbReference type="InterPro" id="IPR027806">
    <property type="entry name" value="HARBI1_dom"/>
</dbReference>
<feature type="domain" description="DDE Tnp4" evidence="3">
    <location>
        <begin position="2"/>
        <end position="123"/>
    </location>
</feature>
<keyword evidence="2" id="KW-0479">Metal-binding</keyword>
<dbReference type="EMBL" id="JARQWQ010000064">
    <property type="protein sequence ID" value="KAK2555278.1"/>
    <property type="molecule type" value="Genomic_DNA"/>
</dbReference>
<evidence type="ECO:0000313" key="4">
    <source>
        <dbReference type="EMBL" id="KAK2555278.1"/>
    </source>
</evidence>
<evidence type="ECO:0000313" key="5">
    <source>
        <dbReference type="Proteomes" id="UP001249851"/>
    </source>
</evidence>
<comment type="caution">
    <text evidence="4">The sequence shown here is derived from an EMBL/GenBank/DDBJ whole genome shotgun (WGS) entry which is preliminary data.</text>
</comment>
<organism evidence="4 5">
    <name type="scientific">Acropora cervicornis</name>
    <name type="common">Staghorn coral</name>
    <dbReference type="NCBI Taxonomy" id="6130"/>
    <lineage>
        <taxon>Eukaryota</taxon>
        <taxon>Metazoa</taxon>
        <taxon>Cnidaria</taxon>
        <taxon>Anthozoa</taxon>
        <taxon>Hexacorallia</taxon>
        <taxon>Scleractinia</taxon>
        <taxon>Astrocoeniina</taxon>
        <taxon>Acroporidae</taxon>
        <taxon>Acropora</taxon>
    </lineage>
</organism>
<name>A0AAD9Q5T3_ACRCE</name>
<gene>
    <name evidence="4" type="ORF">P5673_023263</name>
</gene>
<dbReference type="AlphaFoldDB" id="A0AAD9Q5T3"/>
<evidence type="ECO:0000256" key="1">
    <source>
        <dbReference type="ARBA" id="ARBA00001968"/>
    </source>
</evidence>
<keyword evidence="5" id="KW-1185">Reference proteome</keyword>
<sequence>MHFMSTQMIVDADGMIVLLVSGFPGHLNDASTFKYLLSICFHGQKCLPRNARLLADGGYATRVPLVTPHRIARTRLQRRANRLLRRLRFQIKHRFGDLKVYKSISQVFRQKREFLPIVVGTCGLFINRKRLFIQRLKGN</sequence>
<proteinExistence type="predicted"/>
<dbReference type="GO" id="GO:0046872">
    <property type="term" value="F:metal ion binding"/>
    <property type="evidence" value="ECO:0007669"/>
    <property type="project" value="UniProtKB-KW"/>
</dbReference>
<reference evidence="4" key="1">
    <citation type="journal article" date="2023" name="G3 (Bethesda)">
        <title>Whole genome assembly and annotation of the endangered Caribbean coral Acropora cervicornis.</title>
        <authorList>
            <person name="Selwyn J.D."/>
            <person name="Vollmer S.V."/>
        </authorList>
    </citation>
    <scope>NUCLEOTIDE SEQUENCE</scope>
    <source>
        <strain evidence="4">K2</strain>
    </source>
</reference>
<protein>
    <recommendedName>
        <fullName evidence="3">DDE Tnp4 domain-containing protein</fullName>
    </recommendedName>
</protein>
<reference evidence="4" key="2">
    <citation type="journal article" date="2023" name="Science">
        <title>Genomic signatures of disease resistance in endangered staghorn corals.</title>
        <authorList>
            <person name="Vollmer S.V."/>
            <person name="Selwyn J.D."/>
            <person name="Despard B.A."/>
            <person name="Roesel C.L."/>
        </authorList>
    </citation>
    <scope>NUCLEOTIDE SEQUENCE</scope>
    <source>
        <strain evidence="4">K2</strain>
    </source>
</reference>
<accession>A0AAD9Q5T3</accession>
<evidence type="ECO:0000259" key="3">
    <source>
        <dbReference type="Pfam" id="PF13359"/>
    </source>
</evidence>
<dbReference type="Proteomes" id="UP001249851">
    <property type="component" value="Unassembled WGS sequence"/>
</dbReference>
<evidence type="ECO:0000256" key="2">
    <source>
        <dbReference type="ARBA" id="ARBA00022723"/>
    </source>
</evidence>
<comment type="cofactor">
    <cofactor evidence="1">
        <name>a divalent metal cation</name>
        <dbReference type="ChEBI" id="CHEBI:60240"/>
    </cofactor>
</comment>
<dbReference type="Pfam" id="PF13359">
    <property type="entry name" value="DDE_Tnp_4"/>
    <property type="match status" value="1"/>
</dbReference>